<name>A0AA41VNG3_PAPNU</name>
<gene>
    <name evidence="1" type="ORF">MKW94_007176</name>
</gene>
<keyword evidence="2" id="KW-1185">Reference proteome</keyword>
<protein>
    <submittedName>
        <fullName evidence="1">Uncharacterized protein</fullName>
    </submittedName>
</protein>
<organism evidence="1 2">
    <name type="scientific">Papaver nudicaule</name>
    <name type="common">Iceland poppy</name>
    <dbReference type="NCBI Taxonomy" id="74823"/>
    <lineage>
        <taxon>Eukaryota</taxon>
        <taxon>Viridiplantae</taxon>
        <taxon>Streptophyta</taxon>
        <taxon>Embryophyta</taxon>
        <taxon>Tracheophyta</taxon>
        <taxon>Spermatophyta</taxon>
        <taxon>Magnoliopsida</taxon>
        <taxon>Ranunculales</taxon>
        <taxon>Papaveraceae</taxon>
        <taxon>Papaveroideae</taxon>
        <taxon>Papaver</taxon>
    </lineage>
</organism>
<comment type="caution">
    <text evidence="1">The sequence shown here is derived from an EMBL/GenBank/DDBJ whole genome shotgun (WGS) entry which is preliminary data.</text>
</comment>
<evidence type="ECO:0000313" key="2">
    <source>
        <dbReference type="Proteomes" id="UP001177140"/>
    </source>
</evidence>
<dbReference type="AlphaFoldDB" id="A0AA41VNG3"/>
<dbReference type="Proteomes" id="UP001177140">
    <property type="component" value="Unassembled WGS sequence"/>
</dbReference>
<reference evidence="1" key="1">
    <citation type="submission" date="2022-03" db="EMBL/GenBank/DDBJ databases">
        <title>A functionally conserved STORR gene fusion in Papaver species that diverged 16.8 million years ago.</title>
        <authorList>
            <person name="Catania T."/>
        </authorList>
    </citation>
    <scope>NUCLEOTIDE SEQUENCE</scope>
    <source>
        <strain evidence="1">S-191538</strain>
    </source>
</reference>
<evidence type="ECO:0000313" key="1">
    <source>
        <dbReference type="EMBL" id="MCL7044529.1"/>
    </source>
</evidence>
<sequence length="150" mass="17447">MEDRVRRSPRIAEQARLQNEGHVRRSRRIIQQARVHLEIENEQARLQRDVELQNRRISANYKRAAMTESEKEEQRAKQRKAYHMRKMQNVNDNEEVVQGNESTTNSVADNELHLEQRPVAYNKGIIRIQCGVGNDQEAGTSSVQGCLKKL</sequence>
<proteinExistence type="predicted"/>
<accession>A0AA41VNG3</accession>
<dbReference type="EMBL" id="JAJJMA010258984">
    <property type="protein sequence ID" value="MCL7044529.1"/>
    <property type="molecule type" value="Genomic_DNA"/>
</dbReference>